<dbReference type="RefSeq" id="WP_223469676.1">
    <property type="nucleotide sequence ID" value="NZ_JAFBIL020000007.1"/>
</dbReference>
<dbReference type="EMBL" id="JAFBIL020000007">
    <property type="protein sequence ID" value="MBZ2209206.1"/>
    <property type="molecule type" value="Genomic_DNA"/>
</dbReference>
<organism evidence="1 2">
    <name type="scientific">Massilia soli</name>
    <dbReference type="NCBI Taxonomy" id="2792854"/>
    <lineage>
        <taxon>Bacteria</taxon>
        <taxon>Pseudomonadati</taxon>
        <taxon>Pseudomonadota</taxon>
        <taxon>Betaproteobacteria</taxon>
        <taxon>Burkholderiales</taxon>
        <taxon>Oxalobacteraceae</taxon>
        <taxon>Telluria group</taxon>
        <taxon>Massilia</taxon>
    </lineage>
</organism>
<evidence type="ECO:0008006" key="3">
    <source>
        <dbReference type="Google" id="ProtNLM"/>
    </source>
</evidence>
<comment type="caution">
    <text evidence="1">The sequence shown here is derived from an EMBL/GenBank/DDBJ whole genome shotgun (WGS) entry which is preliminary data.</text>
</comment>
<protein>
    <recommendedName>
        <fullName evidence="3">Lipoprotein</fullName>
    </recommendedName>
</protein>
<dbReference type="Proteomes" id="UP000809349">
    <property type="component" value="Unassembled WGS sequence"/>
</dbReference>
<gene>
    <name evidence="1" type="ORF">I4X03_018205</name>
</gene>
<evidence type="ECO:0000313" key="1">
    <source>
        <dbReference type="EMBL" id="MBZ2209206.1"/>
    </source>
</evidence>
<name>A0ABS7STD9_9BURK</name>
<keyword evidence="2" id="KW-1185">Reference proteome</keyword>
<evidence type="ECO:0000313" key="2">
    <source>
        <dbReference type="Proteomes" id="UP000809349"/>
    </source>
</evidence>
<proteinExistence type="predicted"/>
<dbReference type="PROSITE" id="PS51257">
    <property type="entry name" value="PROKAR_LIPOPROTEIN"/>
    <property type="match status" value="1"/>
</dbReference>
<reference evidence="1 2" key="1">
    <citation type="submission" date="2021-01" db="EMBL/GenBank/DDBJ databases">
        <authorList>
            <person name="Ruan W."/>
            <person name="Khan S.A."/>
            <person name="Jeon C.O."/>
        </authorList>
    </citation>
    <scope>NUCLEOTIDE SEQUENCE [LARGE SCALE GENOMIC DNA]</scope>
    <source>
        <strain evidence="1 2">R798</strain>
    </source>
</reference>
<reference evidence="1 2" key="2">
    <citation type="submission" date="2021-08" db="EMBL/GenBank/DDBJ databases">
        <title>Massilia sp. R798.</title>
        <authorList>
            <person name="Baek J.H."/>
            <person name="Jung H.S."/>
            <person name="Kim K.R."/>
            <person name="Jeon C.O."/>
        </authorList>
    </citation>
    <scope>NUCLEOTIDE SEQUENCE [LARGE SCALE GENOMIC DNA]</scope>
    <source>
        <strain evidence="1 2">R798</strain>
    </source>
</reference>
<sequence>MLKQESSKQRVRAAALLAAIALVSVLGGCREAPAPAAPAASASAVDPGATRTREQAMTALMALPELQAWSSQLEKASAGKVRGALIEYDSAPRVVKGKHYWQFSFVENGSDAAHPWESFLVSKRDHEILVEDFGTDTPLTLEQWRKEKRPMERTSGEMIGE</sequence>
<accession>A0ABS7STD9</accession>